<evidence type="ECO:0000256" key="3">
    <source>
        <dbReference type="ARBA" id="ARBA00022801"/>
    </source>
</evidence>
<dbReference type="InterPro" id="IPR034660">
    <property type="entry name" value="DinB/YfiT-like"/>
</dbReference>
<dbReference type="Proteomes" id="UP000272464">
    <property type="component" value="Unassembled WGS sequence"/>
</dbReference>
<comment type="function">
    <text evidence="5">Possible metal-dependent hydrolase.</text>
</comment>
<evidence type="ECO:0000256" key="4">
    <source>
        <dbReference type="ARBA" id="ARBA00022833"/>
    </source>
</evidence>
<evidence type="ECO:0000259" key="6">
    <source>
        <dbReference type="Pfam" id="PF12867"/>
    </source>
</evidence>
<accession>A0A433XHB0</accession>
<dbReference type="EC" id="3.-.-.-" evidence="5"/>
<keyword evidence="3 5" id="KW-0378">Hydrolase</keyword>
<dbReference type="GO" id="GO:0005737">
    <property type="term" value="C:cytoplasm"/>
    <property type="evidence" value="ECO:0007669"/>
    <property type="project" value="UniProtKB-SubCell"/>
</dbReference>
<reference evidence="7 8" key="1">
    <citation type="submission" date="2018-12" db="EMBL/GenBank/DDBJ databases">
        <authorList>
            <person name="Sun L."/>
            <person name="Chen Z."/>
        </authorList>
    </citation>
    <scope>NUCLEOTIDE SEQUENCE [LARGE SCALE GENOMIC DNA]</scope>
    <source>
        <strain evidence="7 8">3-5-3</strain>
    </source>
</reference>
<keyword evidence="8" id="KW-1185">Reference proteome</keyword>
<feature type="binding site" evidence="5">
    <location>
        <position position="161"/>
    </location>
    <ligand>
        <name>Zn(2+)</name>
        <dbReference type="ChEBI" id="CHEBI:29105"/>
    </ligand>
</feature>
<dbReference type="InterPro" id="IPR024775">
    <property type="entry name" value="DinB-like"/>
</dbReference>
<dbReference type="Pfam" id="PF12867">
    <property type="entry name" value="DinB_2"/>
    <property type="match status" value="1"/>
</dbReference>
<protein>
    <recommendedName>
        <fullName evidence="5">Putative metal-dependent hydrolase EJP77_07180</fullName>
        <ecNumber evidence="5">3.-.-.-</ecNumber>
    </recommendedName>
</protein>
<dbReference type="OrthoDB" id="9796039at2"/>
<comment type="subcellular location">
    <subcellularLocation>
        <location evidence="5">Cytoplasm</location>
    </subcellularLocation>
</comment>
<comment type="cofactor">
    <cofactor evidence="5">
        <name>Zn(2+)</name>
        <dbReference type="ChEBI" id="CHEBI:29105"/>
    </cofactor>
    <text evidence="5">Binds 1 zinc ion per subunit.</text>
</comment>
<comment type="subunit">
    <text evidence="5">Homodimer.</text>
</comment>
<gene>
    <name evidence="7" type="ORF">EJP77_07180</name>
</gene>
<comment type="similarity">
    <text evidence="5">Belongs to the metal hydrolase YfiT family.</text>
</comment>
<dbReference type="RefSeq" id="WP_127198539.1">
    <property type="nucleotide sequence ID" value="NZ_RZNX01000002.1"/>
</dbReference>
<dbReference type="NCBIfam" id="NF009807">
    <property type="entry name" value="PRK13291.1"/>
    <property type="match status" value="1"/>
</dbReference>
<dbReference type="HAMAP" id="MF_01256">
    <property type="entry name" value="YfiT_hydrol"/>
    <property type="match status" value="1"/>
</dbReference>
<name>A0A433XHB0_9BACL</name>
<dbReference type="AlphaFoldDB" id="A0A433XHB0"/>
<feature type="domain" description="DinB-like" evidence="6">
    <location>
        <begin position="29"/>
        <end position="165"/>
    </location>
</feature>
<keyword evidence="4 5" id="KW-0862">Zinc</keyword>
<feature type="binding site" evidence="5">
    <location>
        <position position="157"/>
    </location>
    <ligand>
        <name>Zn(2+)</name>
        <dbReference type="ChEBI" id="CHEBI:29105"/>
    </ligand>
</feature>
<keyword evidence="2 5" id="KW-0479">Metal-binding</keyword>
<evidence type="ECO:0000313" key="8">
    <source>
        <dbReference type="Proteomes" id="UP000272464"/>
    </source>
</evidence>
<organism evidence="7 8">
    <name type="scientific">Paenibacillus zeisoli</name>
    <dbReference type="NCBI Taxonomy" id="2496267"/>
    <lineage>
        <taxon>Bacteria</taxon>
        <taxon>Bacillati</taxon>
        <taxon>Bacillota</taxon>
        <taxon>Bacilli</taxon>
        <taxon>Bacillales</taxon>
        <taxon>Paenibacillaceae</taxon>
        <taxon>Paenibacillus</taxon>
    </lineage>
</organism>
<dbReference type="GO" id="GO:0016787">
    <property type="term" value="F:hydrolase activity"/>
    <property type="evidence" value="ECO:0007669"/>
    <property type="project" value="UniProtKB-UniRule"/>
</dbReference>
<dbReference type="SUPFAM" id="SSF109854">
    <property type="entry name" value="DinB/YfiT-like putative metalloenzymes"/>
    <property type="match status" value="1"/>
</dbReference>
<dbReference type="EMBL" id="RZNX01000002">
    <property type="protein sequence ID" value="RUT33424.1"/>
    <property type="molecule type" value="Genomic_DNA"/>
</dbReference>
<evidence type="ECO:0000313" key="7">
    <source>
        <dbReference type="EMBL" id="RUT33424.1"/>
    </source>
</evidence>
<evidence type="ECO:0000256" key="5">
    <source>
        <dbReference type="HAMAP-Rule" id="MF_01256"/>
    </source>
</evidence>
<comment type="caution">
    <text evidence="7">The sequence shown here is derived from an EMBL/GenBank/DDBJ whole genome shotgun (WGS) entry which is preliminary data.</text>
</comment>
<keyword evidence="1 5" id="KW-0963">Cytoplasm</keyword>
<dbReference type="Gene3D" id="1.20.120.450">
    <property type="entry name" value="dinb family like domain"/>
    <property type="match status" value="1"/>
</dbReference>
<sequence length="174" mass="20479">MDMRYPIGKFTFEGEVSQSQRADWIRDIEELPAKLREAVQGLNEEQLELPYRDGGWTIRQVVHHVADSHMNSYTRFKLALTEENPAIKPYYEDRWANLQDSLTGDIELSLNLLEALHKRWVIVLNSMSESDYERTFYHPESKKSSRLDYTLGMYSWHSKHHTAHITALRDRLGI</sequence>
<dbReference type="GO" id="GO:0008270">
    <property type="term" value="F:zinc ion binding"/>
    <property type="evidence" value="ECO:0007669"/>
    <property type="project" value="UniProtKB-UniRule"/>
</dbReference>
<proteinExistence type="inferred from homology"/>
<evidence type="ECO:0000256" key="1">
    <source>
        <dbReference type="ARBA" id="ARBA00022490"/>
    </source>
</evidence>
<evidence type="ECO:0000256" key="2">
    <source>
        <dbReference type="ARBA" id="ARBA00022723"/>
    </source>
</evidence>
<dbReference type="InterPro" id="IPR023774">
    <property type="entry name" value="Put_metal_dep_hydrolase_YfiT"/>
</dbReference>
<feature type="binding site" evidence="5">
    <location>
        <position position="64"/>
    </location>
    <ligand>
        <name>Zn(2+)</name>
        <dbReference type="ChEBI" id="CHEBI:29105"/>
    </ligand>
</feature>